<accession>A0AAW0SS67</accession>
<name>A0AAW0SS67_SCYPA</name>
<evidence type="ECO:0000256" key="1">
    <source>
        <dbReference type="SAM" id="Phobius"/>
    </source>
</evidence>
<organism evidence="2 3">
    <name type="scientific">Scylla paramamosain</name>
    <name type="common">Mud crab</name>
    <dbReference type="NCBI Taxonomy" id="85552"/>
    <lineage>
        <taxon>Eukaryota</taxon>
        <taxon>Metazoa</taxon>
        <taxon>Ecdysozoa</taxon>
        <taxon>Arthropoda</taxon>
        <taxon>Crustacea</taxon>
        <taxon>Multicrustacea</taxon>
        <taxon>Malacostraca</taxon>
        <taxon>Eumalacostraca</taxon>
        <taxon>Eucarida</taxon>
        <taxon>Decapoda</taxon>
        <taxon>Pleocyemata</taxon>
        <taxon>Brachyura</taxon>
        <taxon>Eubrachyura</taxon>
        <taxon>Portunoidea</taxon>
        <taxon>Portunidae</taxon>
        <taxon>Portuninae</taxon>
        <taxon>Scylla</taxon>
    </lineage>
</organism>
<comment type="caution">
    <text evidence="2">The sequence shown here is derived from an EMBL/GenBank/DDBJ whole genome shotgun (WGS) entry which is preliminary data.</text>
</comment>
<feature type="transmembrane region" description="Helical" evidence="1">
    <location>
        <begin position="12"/>
        <end position="32"/>
    </location>
</feature>
<proteinExistence type="predicted"/>
<dbReference type="PROSITE" id="PS51257">
    <property type="entry name" value="PROKAR_LIPOPROTEIN"/>
    <property type="match status" value="1"/>
</dbReference>
<dbReference type="Proteomes" id="UP001487740">
    <property type="component" value="Unassembled WGS sequence"/>
</dbReference>
<keyword evidence="1" id="KW-1133">Transmembrane helix</keyword>
<dbReference type="AlphaFoldDB" id="A0AAW0SS67"/>
<feature type="transmembrane region" description="Helical" evidence="1">
    <location>
        <begin position="70"/>
        <end position="91"/>
    </location>
</feature>
<dbReference type="EMBL" id="JARAKH010000047">
    <property type="protein sequence ID" value="KAK8377846.1"/>
    <property type="molecule type" value="Genomic_DNA"/>
</dbReference>
<sequence>MNGRSDAAGLWAWVMWCLSVGVACVSLCLAFGRGGEGLAGLPAQAHRRSSTRGYWYTECVSLNVPSFSRFLSAVASTSIITQVVVCWCLFLGKRRCATRPSPSKHPYSEQRTTTRTTLRHTCALGVLGCEVCKEQRDSMEVFGIISIHSKQNYDTGLLNATDKQ</sequence>
<evidence type="ECO:0000313" key="3">
    <source>
        <dbReference type="Proteomes" id="UP001487740"/>
    </source>
</evidence>
<protein>
    <submittedName>
        <fullName evidence="2">Uncharacterized protein</fullName>
    </submittedName>
</protein>
<keyword evidence="1" id="KW-0472">Membrane</keyword>
<reference evidence="2 3" key="1">
    <citation type="submission" date="2023-03" db="EMBL/GenBank/DDBJ databases">
        <title>High-quality genome of Scylla paramamosain provides insights in environmental adaptation.</title>
        <authorList>
            <person name="Zhang L."/>
        </authorList>
    </citation>
    <scope>NUCLEOTIDE SEQUENCE [LARGE SCALE GENOMIC DNA]</scope>
    <source>
        <strain evidence="2">LZ_2023a</strain>
        <tissue evidence="2">Muscle</tissue>
    </source>
</reference>
<keyword evidence="3" id="KW-1185">Reference proteome</keyword>
<gene>
    <name evidence="2" type="ORF">O3P69_014055</name>
</gene>
<keyword evidence="1" id="KW-0812">Transmembrane</keyword>
<evidence type="ECO:0000313" key="2">
    <source>
        <dbReference type="EMBL" id="KAK8377846.1"/>
    </source>
</evidence>